<evidence type="ECO:0000259" key="2">
    <source>
        <dbReference type="Pfam" id="PF03372"/>
    </source>
</evidence>
<sequence length="619" mass="65472">MLYRLAYVAALLPYAFSVSTTIAEIKGPAFLSPYSGQKVTGVNGLVTAKGASGFWITGVATDDSRSNGLYVYTTSNTTLAEVAVGYNITLSGTVSEYRSSSSPYDLDGTELVSPTSLVVNSKLKYAGDVIPVVLGKDRTPPTQLFSALDVGPDGFLSVPNGVSNITSVNATLVPGTYGLDFWESLEGQLVTVPSPTVVDFPDSYGEIWVHGDWPVTGKNSRGGLTMINGTNGLPSGNPEMILIGSPLDGTKNPTVAVGASLSDITGPVIFQYGYFYILPLTAPNVTATPTTTIPASNITSSSSDCTITVGDYNIDNFSPTASQLPAVATHIAKYLNTPDIVFIQEIQDNSGEKDDGTVLANVTLSNLVAAISAAGGGFTYSYIDIDPVNDEDGGVPGGNIRQAYLWNPKKISLVSGSPVGTSLQATAVKTDSSGNLTLSYNPGRIDPTNAAWNVSRKPLAAAWETPKGNRFFTVNLQLTAKLDSSSLEGSARPPINMWVGQRTSQIEVVSTFVNTILKEDSTASIIVGGDCNEFLYTQSVFASLTSVLTDVDSLAGIPVEERYTYIYDGQSEQLDHLFVSDSIKSRGVKAQHIHVNNWSPTLASRASDHDPTVAQLDVC</sequence>
<reference evidence="3" key="1">
    <citation type="journal article" date="2016" name="Mol. Biol. Evol.">
        <title>Comparative Genomics of Early-Diverging Mushroom-Forming Fungi Provides Insights into the Origins of Lignocellulose Decay Capabilities.</title>
        <authorList>
            <person name="Nagy L.G."/>
            <person name="Riley R."/>
            <person name="Tritt A."/>
            <person name="Adam C."/>
            <person name="Daum C."/>
            <person name="Floudas D."/>
            <person name="Sun H."/>
            <person name="Yadav J.S."/>
            <person name="Pangilinan J."/>
            <person name="Larsson K.H."/>
            <person name="Matsuura K."/>
            <person name="Barry K."/>
            <person name="Labutti K."/>
            <person name="Kuo R."/>
            <person name="Ohm R.A."/>
            <person name="Bhattacharya S.S."/>
            <person name="Shirouzu T."/>
            <person name="Yoshinaga Y."/>
            <person name="Martin F.M."/>
            <person name="Grigoriev I.V."/>
            <person name="Hibbett D.S."/>
        </authorList>
    </citation>
    <scope>NUCLEOTIDE SEQUENCE [LARGE SCALE GENOMIC DNA]</scope>
    <source>
        <strain evidence="3">CBS 109695</strain>
    </source>
</reference>
<dbReference type="Gene3D" id="3.60.10.10">
    <property type="entry name" value="Endonuclease/exonuclease/phosphatase"/>
    <property type="match status" value="1"/>
</dbReference>
<evidence type="ECO:0000256" key="1">
    <source>
        <dbReference type="SAM" id="SignalP"/>
    </source>
</evidence>
<feature type="signal peptide" evidence="1">
    <location>
        <begin position="1"/>
        <end position="17"/>
    </location>
</feature>
<dbReference type="PANTHER" id="PTHR42834:SF1">
    <property type="entry name" value="ENDONUCLEASE_EXONUCLEASE_PHOSPHATASE FAMILY PROTEIN (AFU_ORTHOLOGUE AFUA_3G09210)"/>
    <property type="match status" value="1"/>
</dbReference>
<dbReference type="STRING" id="436010.A0A166WB09"/>
<accession>A0A166WB09</accession>
<dbReference type="GO" id="GO:0003824">
    <property type="term" value="F:catalytic activity"/>
    <property type="evidence" value="ECO:0007669"/>
    <property type="project" value="InterPro"/>
</dbReference>
<evidence type="ECO:0000313" key="3">
    <source>
        <dbReference type="EMBL" id="KZP33573.1"/>
    </source>
</evidence>
<proteinExistence type="predicted"/>
<gene>
    <name evidence="3" type="ORF">FIBSPDRAFT_773295</name>
</gene>
<dbReference type="OrthoDB" id="47488at2759"/>
<feature type="chain" id="PRO_5007881705" evidence="1">
    <location>
        <begin position="18"/>
        <end position="619"/>
    </location>
</feature>
<dbReference type="AlphaFoldDB" id="A0A166WB09"/>
<dbReference type="EMBL" id="KV417482">
    <property type="protein sequence ID" value="KZP33573.1"/>
    <property type="molecule type" value="Genomic_DNA"/>
</dbReference>
<keyword evidence="1" id="KW-0732">Signal</keyword>
<protein>
    <submittedName>
        <fullName evidence="3">DNase I-like protein</fullName>
    </submittedName>
</protein>
<dbReference type="Pfam" id="PF03372">
    <property type="entry name" value="Exo_endo_phos"/>
    <property type="match status" value="1"/>
</dbReference>
<dbReference type="InterPro" id="IPR005135">
    <property type="entry name" value="Endo/exonuclease/phosphatase"/>
</dbReference>
<organism evidence="3">
    <name type="scientific">Athelia psychrophila</name>
    <dbReference type="NCBI Taxonomy" id="1759441"/>
    <lineage>
        <taxon>Eukaryota</taxon>
        <taxon>Fungi</taxon>
        <taxon>Dikarya</taxon>
        <taxon>Basidiomycota</taxon>
        <taxon>Agaricomycotina</taxon>
        <taxon>Agaricomycetes</taxon>
        <taxon>Agaricomycetidae</taxon>
        <taxon>Atheliales</taxon>
        <taxon>Atheliaceae</taxon>
        <taxon>Athelia</taxon>
    </lineage>
</organism>
<dbReference type="PANTHER" id="PTHR42834">
    <property type="entry name" value="ENDONUCLEASE/EXONUCLEASE/PHOSPHATASE FAMILY PROTEIN (AFU_ORTHOLOGUE AFUA_3G09210)"/>
    <property type="match status" value="1"/>
</dbReference>
<feature type="domain" description="Endonuclease/exonuclease/phosphatase" evidence="2">
    <location>
        <begin position="312"/>
        <end position="609"/>
    </location>
</feature>
<dbReference type="SUPFAM" id="SSF56219">
    <property type="entry name" value="DNase I-like"/>
    <property type="match status" value="1"/>
</dbReference>
<dbReference type="InterPro" id="IPR036691">
    <property type="entry name" value="Endo/exonu/phosph_ase_sf"/>
</dbReference>
<name>A0A166WB09_9AGAM</name>